<organism evidence="2 3">
    <name type="scientific">Actinacidiphila acididurans</name>
    <dbReference type="NCBI Taxonomy" id="2784346"/>
    <lineage>
        <taxon>Bacteria</taxon>
        <taxon>Bacillati</taxon>
        <taxon>Actinomycetota</taxon>
        <taxon>Actinomycetes</taxon>
        <taxon>Kitasatosporales</taxon>
        <taxon>Streptomycetaceae</taxon>
        <taxon>Actinacidiphila</taxon>
    </lineage>
</organism>
<reference evidence="2 3" key="1">
    <citation type="submission" date="2021-01" db="EMBL/GenBank/DDBJ databases">
        <title>Streptomyces acididurans sp. nov., isolated from a peat swamp forest soil.</title>
        <authorList>
            <person name="Chantavorakit T."/>
            <person name="Duangmal K."/>
        </authorList>
    </citation>
    <scope>NUCLEOTIDE SEQUENCE [LARGE SCALE GENOMIC DNA]</scope>
    <source>
        <strain evidence="2 3">KK5PA1</strain>
    </source>
</reference>
<evidence type="ECO:0000259" key="1">
    <source>
        <dbReference type="SMART" id="SM00860"/>
    </source>
</evidence>
<dbReference type="Pfam" id="PF09346">
    <property type="entry name" value="SMI1_KNR4"/>
    <property type="match status" value="1"/>
</dbReference>
<accession>A0ABS2TIM3</accession>
<keyword evidence="3" id="KW-1185">Reference proteome</keyword>
<dbReference type="RefSeq" id="WP_205355060.1">
    <property type="nucleotide sequence ID" value="NZ_JADKYB010000001.1"/>
</dbReference>
<proteinExistence type="predicted"/>
<comment type="caution">
    <text evidence="2">The sequence shown here is derived from an EMBL/GenBank/DDBJ whole genome shotgun (WGS) entry which is preliminary data.</text>
</comment>
<name>A0ABS2TIM3_9ACTN</name>
<evidence type="ECO:0000313" key="2">
    <source>
        <dbReference type="EMBL" id="MBM9503189.1"/>
    </source>
</evidence>
<dbReference type="Gene3D" id="3.40.1580.10">
    <property type="entry name" value="SMI1/KNR4-like"/>
    <property type="match status" value="1"/>
</dbReference>
<dbReference type="Proteomes" id="UP000749040">
    <property type="component" value="Unassembled WGS sequence"/>
</dbReference>
<protein>
    <submittedName>
        <fullName evidence="2">SMI1/KNR4 family protein</fullName>
    </submittedName>
</protein>
<dbReference type="SUPFAM" id="SSF160631">
    <property type="entry name" value="SMI1/KNR4-like"/>
    <property type="match status" value="1"/>
</dbReference>
<dbReference type="InterPro" id="IPR037883">
    <property type="entry name" value="Knr4/Smi1-like_sf"/>
</dbReference>
<dbReference type="SMART" id="SM00860">
    <property type="entry name" value="SMI1_KNR4"/>
    <property type="match status" value="1"/>
</dbReference>
<dbReference type="EMBL" id="JADKYB010000001">
    <property type="protein sequence ID" value="MBM9503189.1"/>
    <property type="molecule type" value="Genomic_DNA"/>
</dbReference>
<feature type="domain" description="Knr4/Smi1-like" evidence="1">
    <location>
        <begin position="34"/>
        <end position="177"/>
    </location>
</feature>
<gene>
    <name evidence="2" type="ORF">ITX44_01335</name>
</gene>
<evidence type="ECO:0000313" key="3">
    <source>
        <dbReference type="Proteomes" id="UP000749040"/>
    </source>
</evidence>
<dbReference type="InterPro" id="IPR018958">
    <property type="entry name" value="Knr4/Smi1-like_dom"/>
</dbReference>
<sequence>MTRTDLAAFDRAWDRFSGWLAKNSPADHAALRPPATAQEIAALEARLGFPLHPELRALLERHNGVAELRPTHGPFQFQAGAFLPLGHRLNSTERIAEEHAMLVEFGEDNLDSELWEEDELNGHAHQWVTFAHPNDGGVAFVDHRPGPTYGHVYEMGIGSGEIEGTEWATGLGELFDRLADALEAGTPFLYYLPGFHEDPTGQRFVEWTVRVGAGAG</sequence>